<dbReference type="Gene3D" id="3.40.430.10">
    <property type="entry name" value="Dihydrofolate Reductase, subunit A"/>
    <property type="match status" value="2"/>
</dbReference>
<dbReference type="InterPro" id="IPR050765">
    <property type="entry name" value="Riboflavin_Biosynth_HTPR"/>
</dbReference>
<organism evidence="5 6">
    <name type="scientific">Candidatus Fonsibacter lacus</name>
    <dbReference type="NCBI Taxonomy" id="2576439"/>
    <lineage>
        <taxon>Bacteria</taxon>
        <taxon>Pseudomonadati</taxon>
        <taxon>Pseudomonadota</taxon>
        <taxon>Alphaproteobacteria</taxon>
        <taxon>Candidatus Pelagibacterales</taxon>
        <taxon>Candidatus Pelagibacterales incertae sedis</taxon>
        <taxon>Candidatus Fonsibacter</taxon>
    </lineage>
</organism>
<dbReference type="Pfam" id="PF01872">
    <property type="entry name" value="RibD_C"/>
    <property type="match status" value="1"/>
</dbReference>
<protein>
    <submittedName>
        <fullName evidence="5">Riboflavin biosynthesis protein RibD</fullName>
    </submittedName>
</protein>
<keyword evidence="2" id="KW-0521">NADP</keyword>
<evidence type="ECO:0000313" key="5">
    <source>
        <dbReference type="EMBL" id="NBR94421.1"/>
    </source>
</evidence>
<dbReference type="PANTHER" id="PTHR38011">
    <property type="entry name" value="DIHYDROFOLATE REDUCTASE FAMILY PROTEIN (AFU_ORTHOLOGUE AFUA_8G06820)"/>
    <property type="match status" value="1"/>
</dbReference>
<evidence type="ECO:0000256" key="2">
    <source>
        <dbReference type="ARBA" id="ARBA00022857"/>
    </source>
</evidence>
<reference evidence="5" key="1">
    <citation type="submission" date="2018-10" db="EMBL/GenBank/DDBJ databases">
        <title>Iterative Subtractive Binning of Freshwater Chronoseries Metagenomes Recovers Nearly Complete Genomes from over Four Hundred Novel Species.</title>
        <authorList>
            <person name="Rodriguez-R L.M."/>
            <person name="Tsementzi D."/>
            <person name="Luo C."/>
            <person name="Konstantinidis K.T."/>
        </authorList>
    </citation>
    <scope>NUCLEOTIDE SEQUENCE</scope>
    <source>
        <strain evidence="5">WB5_2A_028</strain>
    </source>
</reference>
<feature type="non-terminal residue" evidence="5">
    <location>
        <position position="1"/>
    </location>
</feature>
<dbReference type="AlphaFoldDB" id="A0A965LLN6"/>
<gene>
    <name evidence="5" type="ORF">EBT44_06330</name>
</gene>
<accession>A0A965LLN6</accession>
<evidence type="ECO:0000256" key="1">
    <source>
        <dbReference type="ARBA" id="ARBA00005104"/>
    </source>
</evidence>
<name>A0A965LLN6_9PROT</name>
<evidence type="ECO:0000256" key="3">
    <source>
        <dbReference type="ARBA" id="ARBA00023002"/>
    </source>
</evidence>
<comment type="caution">
    <text evidence="5">The sequence shown here is derived from an EMBL/GenBank/DDBJ whole genome shotgun (WGS) entry which is preliminary data.</text>
</comment>
<dbReference type="GO" id="GO:0008703">
    <property type="term" value="F:5-amino-6-(5-phosphoribosylamino)uracil reductase activity"/>
    <property type="evidence" value="ECO:0007669"/>
    <property type="project" value="InterPro"/>
</dbReference>
<dbReference type="SUPFAM" id="SSF53597">
    <property type="entry name" value="Dihydrofolate reductase-like"/>
    <property type="match status" value="1"/>
</dbReference>
<evidence type="ECO:0000313" key="6">
    <source>
        <dbReference type="Proteomes" id="UP000740727"/>
    </source>
</evidence>
<evidence type="ECO:0000259" key="4">
    <source>
        <dbReference type="Pfam" id="PF01872"/>
    </source>
</evidence>
<feature type="domain" description="Bacterial bifunctional deaminase-reductase C-terminal" evidence="4">
    <location>
        <begin position="52"/>
        <end position="221"/>
    </location>
</feature>
<dbReference type="Proteomes" id="UP000740727">
    <property type="component" value="Unassembled WGS sequence"/>
</dbReference>
<dbReference type="InterPro" id="IPR002734">
    <property type="entry name" value="RibDG_C"/>
</dbReference>
<comment type="pathway">
    <text evidence="1">Cofactor biosynthesis; riboflavin biosynthesis.</text>
</comment>
<sequence>KKVVYAVPDPNPVAQGGAKALHDAGVEVIYEKSSELEFEQRGWLHRINLGRPLITAKIGITLDGRIAASDGSSKWITSESSRQDVQALRSRVGAIITSTTTYQADNPSLLPRIDGAATPLRIVMGKRPIQAPGFHHIQSQEIGELIEFLNSEGINHALIEAGGTFLSALFRANLIDELLIYHAPKILGSGTPWVENLGISTLSDAITLECLSTSQIGHDIKTHYRIVRK</sequence>
<proteinExistence type="predicted"/>
<dbReference type="GO" id="GO:0009231">
    <property type="term" value="P:riboflavin biosynthetic process"/>
    <property type="evidence" value="ECO:0007669"/>
    <property type="project" value="InterPro"/>
</dbReference>
<dbReference type="PANTHER" id="PTHR38011:SF7">
    <property type="entry name" value="2,5-DIAMINO-6-RIBOSYLAMINO-4(3H)-PYRIMIDINONE 5'-PHOSPHATE REDUCTASE"/>
    <property type="match status" value="1"/>
</dbReference>
<dbReference type="EMBL" id="RFXN01000135">
    <property type="protein sequence ID" value="NBR94421.1"/>
    <property type="molecule type" value="Genomic_DNA"/>
</dbReference>
<keyword evidence="3" id="KW-0560">Oxidoreductase</keyword>
<dbReference type="InterPro" id="IPR024072">
    <property type="entry name" value="DHFR-like_dom_sf"/>
</dbReference>